<keyword evidence="3" id="KW-1185">Reference proteome</keyword>
<gene>
    <name evidence="2" type="ORF">BGW38_009453</name>
</gene>
<dbReference type="EMBL" id="JAABOA010006978">
    <property type="protein sequence ID" value="KAF9552583.1"/>
    <property type="molecule type" value="Genomic_DNA"/>
</dbReference>
<protein>
    <submittedName>
        <fullName evidence="2">Uncharacterized protein</fullName>
    </submittedName>
</protein>
<evidence type="ECO:0000256" key="1">
    <source>
        <dbReference type="SAM" id="MobiDB-lite"/>
    </source>
</evidence>
<dbReference type="Proteomes" id="UP000780801">
    <property type="component" value="Unassembled WGS sequence"/>
</dbReference>
<sequence length="229" mass="25098">MNTAYAAQAYGCQTSSDHHYSRMESDRPRYDYDERDRDWRSSQRPGTQSGTVSAHTGTGSTTAIASPSSYPQASRYARAQSPGGDIQPPSWYQNYAHSVAPKAHYSQGDSSYYGSHDQRRSQESWPAETTGSGIYPLVHDKVLASNNPNNADDSMGHGDSGSSGRSSSKRQAKTSLEASQSVHPFDTSMAPTTSKSKKIKRIKSGPDEDVIFLDNEFYAVKAKRKRANA</sequence>
<reference evidence="2" key="1">
    <citation type="journal article" date="2020" name="Fungal Divers.">
        <title>Resolving the Mortierellaceae phylogeny through synthesis of multi-gene phylogenetics and phylogenomics.</title>
        <authorList>
            <person name="Vandepol N."/>
            <person name="Liber J."/>
            <person name="Desiro A."/>
            <person name="Na H."/>
            <person name="Kennedy M."/>
            <person name="Barry K."/>
            <person name="Grigoriev I.V."/>
            <person name="Miller A.N."/>
            <person name="O'Donnell K."/>
            <person name="Stajich J.E."/>
            <person name="Bonito G."/>
        </authorList>
    </citation>
    <scope>NUCLEOTIDE SEQUENCE</scope>
    <source>
        <strain evidence="2">KOD1015</strain>
    </source>
</reference>
<organism evidence="2 3">
    <name type="scientific">Lunasporangiospora selenospora</name>
    <dbReference type="NCBI Taxonomy" id="979761"/>
    <lineage>
        <taxon>Eukaryota</taxon>
        <taxon>Fungi</taxon>
        <taxon>Fungi incertae sedis</taxon>
        <taxon>Mucoromycota</taxon>
        <taxon>Mortierellomycotina</taxon>
        <taxon>Mortierellomycetes</taxon>
        <taxon>Mortierellales</taxon>
        <taxon>Mortierellaceae</taxon>
        <taxon>Lunasporangiospora</taxon>
    </lineage>
</organism>
<accession>A0A9P6FJL8</accession>
<proteinExistence type="predicted"/>
<dbReference type="AlphaFoldDB" id="A0A9P6FJL8"/>
<feature type="compositionally biased region" description="Basic and acidic residues" evidence="1">
    <location>
        <begin position="16"/>
        <end position="41"/>
    </location>
</feature>
<feature type="compositionally biased region" description="Polar residues" evidence="1">
    <location>
        <begin position="123"/>
        <end position="132"/>
    </location>
</feature>
<evidence type="ECO:0000313" key="2">
    <source>
        <dbReference type="EMBL" id="KAF9552583.1"/>
    </source>
</evidence>
<feature type="compositionally biased region" description="Polar residues" evidence="1">
    <location>
        <begin position="42"/>
        <end position="72"/>
    </location>
</feature>
<feature type="region of interest" description="Disordered" evidence="1">
    <location>
        <begin position="1"/>
        <end position="205"/>
    </location>
</feature>
<feature type="non-terminal residue" evidence="2">
    <location>
        <position position="229"/>
    </location>
</feature>
<name>A0A9P6FJL8_9FUNG</name>
<comment type="caution">
    <text evidence="2">The sequence shown here is derived from an EMBL/GenBank/DDBJ whole genome shotgun (WGS) entry which is preliminary data.</text>
</comment>
<feature type="compositionally biased region" description="Polar residues" evidence="1">
    <location>
        <begin position="1"/>
        <end position="15"/>
    </location>
</feature>
<evidence type="ECO:0000313" key="3">
    <source>
        <dbReference type="Proteomes" id="UP000780801"/>
    </source>
</evidence>
<feature type="compositionally biased region" description="Polar residues" evidence="1">
    <location>
        <begin position="173"/>
        <end position="182"/>
    </location>
</feature>